<name>A0A1Y1L5N9_PHOPY</name>
<evidence type="ECO:0000256" key="4">
    <source>
        <dbReference type="ARBA" id="ARBA00022989"/>
    </source>
</evidence>
<dbReference type="InterPro" id="IPR026748">
    <property type="entry name" value="Clarin"/>
</dbReference>
<dbReference type="GO" id="GO:0007605">
    <property type="term" value="P:sensory perception of sound"/>
    <property type="evidence" value="ECO:0007669"/>
    <property type="project" value="UniProtKB-ARBA"/>
</dbReference>
<dbReference type="InParanoid" id="A0A1Y1L5N9"/>
<dbReference type="OrthoDB" id="10012538at2759"/>
<dbReference type="PANTHER" id="PTHR31548:SF1">
    <property type="entry name" value="LD47387P"/>
    <property type="match status" value="1"/>
</dbReference>
<dbReference type="Gene3D" id="1.20.140.150">
    <property type="match status" value="1"/>
</dbReference>
<evidence type="ECO:0000256" key="3">
    <source>
        <dbReference type="ARBA" id="ARBA00022692"/>
    </source>
</evidence>
<evidence type="ECO:0008006" key="10">
    <source>
        <dbReference type="Google" id="ProtNLM"/>
    </source>
</evidence>
<gene>
    <name evidence="8" type="ORF">PPYR_11681</name>
</gene>
<dbReference type="AlphaFoldDB" id="A0A1Y1L5N9"/>
<comment type="subcellular location">
    <subcellularLocation>
        <location evidence="1">Membrane</location>
        <topology evidence="1">Multi-pass membrane protein</topology>
    </subcellularLocation>
</comment>
<evidence type="ECO:0000313" key="7">
    <source>
        <dbReference type="EMBL" id="JAV68989.1"/>
    </source>
</evidence>
<protein>
    <recommendedName>
        <fullName evidence="10">MARVEL domain-containing protein</fullName>
    </recommendedName>
</protein>
<evidence type="ECO:0000313" key="9">
    <source>
        <dbReference type="Proteomes" id="UP000327044"/>
    </source>
</evidence>
<dbReference type="GO" id="GO:0016020">
    <property type="term" value="C:membrane"/>
    <property type="evidence" value="ECO:0007669"/>
    <property type="project" value="UniProtKB-SubCell"/>
</dbReference>
<reference evidence="8 9" key="2">
    <citation type="journal article" date="2018" name="Elife">
        <title>Firefly genomes illuminate parallel origins of bioluminescence in beetles.</title>
        <authorList>
            <person name="Fallon T.R."/>
            <person name="Lower S.E."/>
            <person name="Chang C.H."/>
            <person name="Bessho-Uehara M."/>
            <person name="Martin G.J."/>
            <person name="Bewick A.J."/>
            <person name="Behringer M."/>
            <person name="Debat H.J."/>
            <person name="Wong I."/>
            <person name="Day J.C."/>
            <person name="Suvorov A."/>
            <person name="Silva C.J."/>
            <person name="Stanger-Hall K.F."/>
            <person name="Hall D.W."/>
            <person name="Schmitz R.J."/>
            <person name="Nelson D.R."/>
            <person name="Lewis S.M."/>
            <person name="Shigenobu S."/>
            <person name="Bybee S.M."/>
            <person name="Larracuente A.M."/>
            <person name="Oba Y."/>
            <person name="Weng J.K."/>
        </authorList>
    </citation>
    <scope>NUCLEOTIDE SEQUENCE [LARGE SCALE GENOMIC DNA]</scope>
    <source>
        <strain evidence="8">1611_PpyrPB1</strain>
        <tissue evidence="8">Whole body</tissue>
    </source>
</reference>
<dbReference type="EMBL" id="VVIM01000008">
    <property type="protein sequence ID" value="KAB0794842.1"/>
    <property type="molecule type" value="Genomic_DNA"/>
</dbReference>
<comment type="similarity">
    <text evidence="2">Belongs to the clarin family.</text>
</comment>
<reference evidence="7" key="1">
    <citation type="journal article" date="2016" name="Sci. Rep.">
        <title>Molecular characterization of firefly nuptial gifts: a multi-omics approach sheds light on postcopulatory sexual selection.</title>
        <authorList>
            <person name="Al-Wathiqui N."/>
            <person name="Fallon T.R."/>
            <person name="South A."/>
            <person name="Weng J.K."/>
            <person name="Lewis S.M."/>
        </authorList>
    </citation>
    <scope>NUCLEOTIDE SEQUENCE</scope>
</reference>
<feature type="transmembrane region" description="Helical" evidence="6">
    <location>
        <begin position="179"/>
        <end position="201"/>
    </location>
</feature>
<proteinExistence type="inferred from homology"/>
<keyword evidence="4 6" id="KW-1133">Transmembrane helix</keyword>
<reference evidence="8" key="3">
    <citation type="submission" date="2019-08" db="EMBL/GenBank/DDBJ databases">
        <authorList>
            <consortium name="Photinus pyralis genome working group"/>
            <person name="Fallon T.R."/>
            <person name="Sander Lower S.E."/>
            <person name="Weng J.-K."/>
        </authorList>
    </citation>
    <scope>NUCLEOTIDE SEQUENCE</scope>
    <source>
        <strain evidence="8">1611_PpyrPB1</strain>
        <tissue evidence="8">Whole body</tissue>
    </source>
</reference>
<evidence type="ECO:0000256" key="2">
    <source>
        <dbReference type="ARBA" id="ARBA00005787"/>
    </source>
</evidence>
<evidence type="ECO:0000256" key="5">
    <source>
        <dbReference type="ARBA" id="ARBA00023136"/>
    </source>
</evidence>
<accession>A0A1Y1L5N9</accession>
<feature type="transmembrane region" description="Helical" evidence="6">
    <location>
        <begin position="134"/>
        <end position="159"/>
    </location>
</feature>
<dbReference type="EMBL" id="GEZM01063732">
    <property type="protein sequence ID" value="JAV68989.1"/>
    <property type="molecule type" value="Transcribed_RNA"/>
</dbReference>
<feature type="transmembrane region" description="Helical" evidence="6">
    <location>
        <begin position="87"/>
        <end position="113"/>
    </location>
</feature>
<keyword evidence="3 6" id="KW-0812">Transmembrane</keyword>
<dbReference type="Proteomes" id="UP000327044">
    <property type="component" value="Unassembled WGS sequence"/>
</dbReference>
<sequence>MHVFKRGMIFVTFFGSCFAIVLLVASLGTKQWVSARAKRTTNPLESDGKIQFGLFEGKKELNVAYGWRSYEIDVIHLIKYEPEFLVYGFWMGTIVAVCAGLLLSAVCGVFAAVNAATTPSTCFAGTRGLYVWNTLALLADLCAVGLWTAQYFLCIQYNVMSREDKDNNWTSEGMAELGYSFWFVVGAATATFVDIIIIHIANSENKESTPVYPVLEEKTNGAIMLY</sequence>
<feature type="transmembrane region" description="Helical" evidence="6">
    <location>
        <begin position="7"/>
        <end position="28"/>
    </location>
</feature>
<evidence type="ECO:0000256" key="1">
    <source>
        <dbReference type="ARBA" id="ARBA00004141"/>
    </source>
</evidence>
<keyword evidence="5 6" id="KW-0472">Membrane</keyword>
<keyword evidence="9" id="KW-1185">Reference proteome</keyword>
<dbReference type="Pfam" id="PF25807">
    <property type="entry name" value="Clarin-2"/>
    <property type="match status" value="1"/>
</dbReference>
<organism evidence="7">
    <name type="scientific">Photinus pyralis</name>
    <name type="common">Common eastern firefly</name>
    <name type="synonym">Lampyris pyralis</name>
    <dbReference type="NCBI Taxonomy" id="7054"/>
    <lineage>
        <taxon>Eukaryota</taxon>
        <taxon>Metazoa</taxon>
        <taxon>Ecdysozoa</taxon>
        <taxon>Arthropoda</taxon>
        <taxon>Hexapoda</taxon>
        <taxon>Insecta</taxon>
        <taxon>Pterygota</taxon>
        <taxon>Neoptera</taxon>
        <taxon>Endopterygota</taxon>
        <taxon>Coleoptera</taxon>
        <taxon>Polyphaga</taxon>
        <taxon>Elateriformia</taxon>
        <taxon>Elateroidea</taxon>
        <taxon>Lampyridae</taxon>
        <taxon>Lampyrinae</taxon>
        <taxon>Photinus</taxon>
    </lineage>
</organism>
<evidence type="ECO:0000313" key="8">
    <source>
        <dbReference type="EMBL" id="KAB0794842.1"/>
    </source>
</evidence>
<evidence type="ECO:0000256" key="6">
    <source>
        <dbReference type="SAM" id="Phobius"/>
    </source>
</evidence>
<dbReference type="PANTHER" id="PTHR31548">
    <property type="entry name" value="CLARIN"/>
    <property type="match status" value="1"/>
</dbReference>
<dbReference type="PROSITE" id="PS51257">
    <property type="entry name" value="PROKAR_LIPOPROTEIN"/>
    <property type="match status" value="1"/>
</dbReference>